<keyword evidence="4" id="KW-0234">DNA repair</keyword>
<dbReference type="GO" id="GO:0042276">
    <property type="term" value="P:error-prone translesion synthesis"/>
    <property type="evidence" value="ECO:0007669"/>
    <property type="project" value="TreeGrafter"/>
</dbReference>
<dbReference type="InterPro" id="IPR017961">
    <property type="entry name" value="DNA_pol_Y-fam_little_finger"/>
</dbReference>
<dbReference type="PANTHER" id="PTHR11076:SF34">
    <property type="entry name" value="PROTEIN UMUC"/>
    <property type="match status" value="1"/>
</dbReference>
<sequence>MPALLAAPGAAPRRAPVSSIALVDGNNFYVSCERVFRPALAGKPVIVLSNNDGCAISRSNEAKALGVRMGQPWFQCRALQARGLVALSANFALYGDLSDRMMSIAGSFAPRQEVYSIDECFLDFTGVPGDHRAIGRALRARLQQWLGLPSCVGLGPTKTLAKLANHVAKSAERKPGSYPAELASVCDLGQLAPDALDALLAATPVAEVWGVGRRIEAALQAQGIATALDLKRADPAALRARFSVVLEKTARELRGLRCLDLDDQPGPRQQILVSRSFGDPVTRLDDLQQALSRFASRAAEKLRLDGQLAGAMTVFLRTSPFRPQDAQHSASITLPLPGPTADTRKLADTAVRGIAQLFRPGHRYAKAGVMLLGLEAAGAQGAAQAELSLELPEDHAGHSRPTRDAGRLMASMDALNRRFGAGTLRVAAAGGGGHPLRAGEAAEAGRARWGMRRERLTPQYTTRWGDRVVVRG</sequence>
<keyword evidence="8" id="KW-1185">Reference proteome</keyword>
<dbReference type="InterPro" id="IPR001126">
    <property type="entry name" value="UmuC"/>
</dbReference>
<evidence type="ECO:0000259" key="6">
    <source>
        <dbReference type="PROSITE" id="PS50173"/>
    </source>
</evidence>
<proteinExistence type="inferred from homology"/>
<keyword evidence="3" id="KW-0741">SOS mutagenesis</keyword>
<comment type="caution">
    <text evidence="7">The sequence shown here is derived from an EMBL/GenBank/DDBJ whole genome shotgun (WGS) entry which is preliminary data.</text>
</comment>
<evidence type="ECO:0000256" key="3">
    <source>
        <dbReference type="ARBA" id="ARBA00023199"/>
    </source>
</evidence>
<dbReference type="Pfam" id="PF13438">
    <property type="entry name" value="DUF4113"/>
    <property type="match status" value="1"/>
</dbReference>
<dbReference type="CDD" id="cd01700">
    <property type="entry name" value="PolY_Pol_V_umuC"/>
    <property type="match status" value="1"/>
</dbReference>
<organism evidence="7 8">
    <name type="scientific">Aquariibacter lacus</name>
    <dbReference type="NCBI Taxonomy" id="2801332"/>
    <lineage>
        <taxon>Bacteria</taxon>
        <taxon>Pseudomonadati</taxon>
        <taxon>Pseudomonadota</taxon>
        <taxon>Betaproteobacteria</taxon>
        <taxon>Burkholderiales</taxon>
        <taxon>Sphaerotilaceae</taxon>
        <taxon>Aquariibacter</taxon>
    </lineage>
</organism>
<evidence type="ECO:0000256" key="1">
    <source>
        <dbReference type="ARBA" id="ARBA00010945"/>
    </source>
</evidence>
<evidence type="ECO:0000313" key="7">
    <source>
        <dbReference type="EMBL" id="MBL0719797.1"/>
    </source>
</evidence>
<dbReference type="PANTHER" id="PTHR11076">
    <property type="entry name" value="DNA REPAIR POLYMERASE UMUC / TRANSFERASE FAMILY MEMBER"/>
    <property type="match status" value="1"/>
</dbReference>
<dbReference type="InterPro" id="IPR043128">
    <property type="entry name" value="Rev_trsase/Diguanyl_cyclase"/>
</dbReference>
<dbReference type="GO" id="GO:0005829">
    <property type="term" value="C:cytosol"/>
    <property type="evidence" value="ECO:0007669"/>
    <property type="project" value="TreeGrafter"/>
</dbReference>
<dbReference type="Gene3D" id="3.30.70.270">
    <property type="match status" value="1"/>
</dbReference>
<dbReference type="RefSeq" id="WP_201825312.1">
    <property type="nucleotide sequence ID" value="NZ_JAERRA010000001.1"/>
</dbReference>
<dbReference type="Gene3D" id="3.40.1170.60">
    <property type="match status" value="1"/>
</dbReference>
<keyword evidence="5" id="KW-0742">SOS response</keyword>
<dbReference type="GO" id="GO:0003887">
    <property type="term" value="F:DNA-directed DNA polymerase activity"/>
    <property type="evidence" value="ECO:0007669"/>
    <property type="project" value="TreeGrafter"/>
</dbReference>
<dbReference type="Proteomes" id="UP000643207">
    <property type="component" value="Unassembled WGS sequence"/>
</dbReference>
<gene>
    <name evidence="7" type="ORF">JI742_07840</name>
</gene>
<dbReference type="GO" id="GO:0006281">
    <property type="term" value="P:DNA repair"/>
    <property type="evidence" value="ECO:0007669"/>
    <property type="project" value="UniProtKB-KW"/>
</dbReference>
<dbReference type="GO" id="GO:0003684">
    <property type="term" value="F:damaged DNA binding"/>
    <property type="evidence" value="ECO:0007669"/>
    <property type="project" value="InterPro"/>
</dbReference>
<comment type="similarity">
    <text evidence="1">Belongs to the DNA polymerase type-Y family.</text>
</comment>
<dbReference type="InterPro" id="IPR036775">
    <property type="entry name" value="DNA_pol_Y-fam_lit_finger_sf"/>
</dbReference>
<dbReference type="Pfam" id="PF11799">
    <property type="entry name" value="IMS_C"/>
    <property type="match status" value="1"/>
</dbReference>
<evidence type="ECO:0000256" key="5">
    <source>
        <dbReference type="ARBA" id="ARBA00023236"/>
    </source>
</evidence>
<dbReference type="Gene3D" id="3.30.1490.100">
    <property type="entry name" value="DNA polymerase, Y-family, little finger domain"/>
    <property type="match status" value="1"/>
</dbReference>
<evidence type="ECO:0000313" key="8">
    <source>
        <dbReference type="Proteomes" id="UP000643207"/>
    </source>
</evidence>
<dbReference type="InterPro" id="IPR025188">
    <property type="entry name" value="DUF4113"/>
</dbReference>
<reference evidence="7 8" key="1">
    <citation type="submission" date="2021-01" db="EMBL/GenBank/DDBJ databases">
        <title>Piscinibacter sp. Jin2 Genome sequencing and assembly.</title>
        <authorList>
            <person name="Kim I."/>
        </authorList>
    </citation>
    <scope>NUCLEOTIDE SEQUENCE [LARGE SCALE GENOMIC DNA]</scope>
    <source>
        <strain evidence="7 8">Jin2</strain>
    </source>
</reference>
<dbReference type="GO" id="GO:0009432">
    <property type="term" value="P:SOS response"/>
    <property type="evidence" value="ECO:0007669"/>
    <property type="project" value="UniProtKB-KW"/>
</dbReference>
<dbReference type="InterPro" id="IPR043502">
    <property type="entry name" value="DNA/RNA_pol_sf"/>
</dbReference>
<feature type="domain" description="UmuC" evidence="6">
    <location>
        <begin position="20"/>
        <end position="212"/>
    </location>
</feature>
<accession>A0A9X0XF99</accession>
<dbReference type="InterPro" id="IPR050116">
    <property type="entry name" value="DNA_polymerase-Y"/>
</dbReference>
<keyword evidence="2" id="KW-0227">DNA damage</keyword>
<name>A0A9X0XF99_9BURK</name>
<dbReference type="AlphaFoldDB" id="A0A9X0XF99"/>
<protein>
    <submittedName>
        <fullName evidence="7">Y-family DNA polymerase</fullName>
    </submittedName>
</protein>
<dbReference type="SUPFAM" id="SSF56672">
    <property type="entry name" value="DNA/RNA polymerases"/>
    <property type="match status" value="1"/>
</dbReference>
<dbReference type="Pfam" id="PF00817">
    <property type="entry name" value="IMS"/>
    <property type="match status" value="1"/>
</dbReference>
<dbReference type="PROSITE" id="PS50173">
    <property type="entry name" value="UMUC"/>
    <property type="match status" value="1"/>
</dbReference>
<dbReference type="Gene3D" id="1.10.150.20">
    <property type="entry name" value="5' to 3' exonuclease, C-terminal subdomain"/>
    <property type="match status" value="1"/>
</dbReference>
<evidence type="ECO:0000256" key="2">
    <source>
        <dbReference type="ARBA" id="ARBA00022763"/>
    </source>
</evidence>
<evidence type="ECO:0000256" key="4">
    <source>
        <dbReference type="ARBA" id="ARBA00023204"/>
    </source>
</evidence>
<dbReference type="EMBL" id="JAERRA010000001">
    <property type="protein sequence ID" value="MBL0719797.1"/>
    <property type="molecule type" value="Genomic_DNA"/>
</dbReference>